<organism evidence="7 8">
    <name type="scientific">Lupinus albus</name>
    <name type="common">White lupine</name>
    <name type="synonym">Lupinus termis</name>
    <dbReference type="NCBI Taxonomy" id="3870"/>
    <lineage>
        <taxon>Eukaryota</taxon>
        <taxon>Viridiplantae</taxon>
        <taxon>Streptophyta</taxon>
        <taxon>Embryophyta</taxon>
        <taxon>Tracheophyta</taxon>
        <taxon>Spermatophyta</taxon>
        <taxon>Magnoliopsida</taxon>
        <taxon>eudicotyledons</taxon>
        <taxon>Gunneridae</taxon>
        <taxon>Pentapetalae</taxon>
        <taxon>rosids</taxon>
        <taxon>fabids</taxon>
        <taxon>Fabales</taxon>
        <taxon>Fabaceae</taxon>
        <taxon>Papilionoideae</taxon>
        <taxon>50 kb inversion clade</taxon>
        <taxon>genistoids sensu lato</taxon>
        <taxon>core genistoids</taxon>
        <taxon>Genisteae</taxon>
        <taxon>Lupinus</taxon>
    </lineage>
</organism>
<comment type="cofactor">
    <cofactor evidence="1">
        <name>FAD</name>
        <dbReference type="ChEBI" id="CHEBI:57692"/>
    </cofactor>
</comment>
<dbReference type="SUPFAM" id="SSF55103">
    <property type="entry name" value="FAD-linked oxidases, C-terminal domain"/>
    <property type="match status" value="1"/>
</dbReference>
<keyword evidence="8" id="KW-1185">Reference proteome</keyword>
<keyword evidence="4" id="KW-0274">FAD</keyword>
<keyword evidence="3" id="KW-0285">Flavoprotein</keyword>
<name>A0A6A4NJJ6_LUPAL</name>
<evidence type="ECO:0000256" key="1">
    <source>
        <dbReference type="ARBA" id="ARBA00001974"/>
    </source>
</evidence>
<evidence type="ECO:0000256" key="3">
    <source>
        <dbReference type="ARBA" id="ARBA00022630"/>
    </source>
</evidence>
<feature type="domain" description="Cytokinin dehydrogenase 1 FAD/cytokinin binding" evidence="6">
    <location>
        <begin position="98"/>
        <end position="191"/>
    </location>
</feature>
<dbReference type="InterPro" id="IPR016170">
    <property type="entry name" value="Cytok_DH_C_sf"/>
</dbReference>
<proteinExistence type="inferred from homology"/>
<evidence type="ECO:0000256" key="4">
    <source>
        <dbReference type="ARBA" id="ARBA00022827"/>
    </source>
</evidence>
<evidence type="ECO:0000256" key="2">
    <source>
        <dbReference type="ARBA" id="ARBA00005466"/>
    </source>
</evidence>
<dbReference type="GO" id="GO:0009690">
    <property type="term" value="P:cytokinin metabolic process"/>
    <property type="evidence" value="ECO:0007669"/>
    <property type="project" value="InterPro"/>
</dbReference>
<dbReference type="PANTHER" id="PTHR13878">
    <property type="entry name" value="GULONOLACTONE OXIDASE"/>
    <property type="match status" value="1"/>
</dbReference>
<evidence type="ECO:0000259" key="6">
    <source>
        <dbReference type="Pfam" id="PF09265"/>
    </source>
</evidence>
<dbReference type="EMBL" id="WOCE01000023">
    <property type="protein sequence ID" value="KAE9587684.1"/>
    <property type="molecule type" value="Genomic_DNA"/>
</dbReference>
<dbReference type="InterPro" id="IPR050432">
    <property type="entry name" value="FAD-linked_Oxidoreductases_BP"/>
</dbReference>
<evidence type="ECO:0000313" key="8">
    <source>
        <dbReference type="Proteomes" id="UP000447434"/>
    </source>
</evidence>
<dbReference type="InterPro" id="IPR015345">
    <property type="entry name" value="Cytokinin_DH_FAD/cytokin-bd"/>
</dbReference>
<dbReference type="Pfam" id="PF09265">
    <property type="entry name" value="Cytokin-bind"/>
    <property type="match status" value="2"/>
</dbReference>
<dbReference type="Proteomes" id="UP000447434">
    <property type="component" value="Chromosome 23"/>
</dbReference>
<dbReference type="GO" id="GO:0050660">
    <property type="term" value="F:flavin adenine dinucleotide binding"/>
    <property type="evidence" value="ECO:0007669"/>
    <property type="project" value="InterPro"/>
</dbReference>
<feature type="domain" description="Cytokinin dehydrogenase 1 FAD/cytokinin binding" evidence="6">
    <location>
        <begin position="8"/>
        <end position="97"/>
    </location>
</feature>
<dbReference type="Gene3D" id="3.40.462.10">
    <property type="entry name" value="FAD-linked oxidases, C-terminal domain"/>
    <property type="match status" value="1"/>
</dbReference>
<keyword evidence="5" id="KW-0560">Oxidoreductase</keyword>
<accession>A0A6A4NJJ6</accession>
<dbReference type="AlphaFoldDB" id="A0A6A4NJJ6"/>
<dbReference type="InterPro" id="IPR016164">
    <property type="entry name" value="FAD-linked_Oxase-like_C"/>
</dbReference>
<dbReference type="PANTHER" id="PTHR13878:SF115">
    <property type="entry name" value="CYTOKININ DEHYDROGENASE"/>
    <property type="match status" value="1"/>
</dbReference>
<gene>
    <name evidence="7" type="ORF">Lalb_Chr23g0276531</name>
</gene>
<dbReference type="InterPro" id="IPR016167">
    <property type="entry name" value="FAD-bd_PCMH_sub1"/>
</dbReference>
<evidence type="ECO:0000313" key="7">
    <source>
        <dbReference type="EMBL" id="KAE9587684.1"/>
    </source>
</evidence>
<dbReference type="Gene3D" id="3.30.43.10">
    <property type="entry name" value="Uridine Diphospho-n-acetylenolpyruvylglucosamine Reductase, domain 2"/>
    <property type="match status" value="1"/>
</dbReference>
<reference evidence="8" key="1">
    <citation type="journal article" date="2020" name="Nat. Commun.">
        <title>Genome sequence of the cluster root forming white lupin.</title>
        <authorList>
            <person name="Hufnagel B."/>
            <person name="Marques A."/>
            <person name="Soriano A."/>
            <person name="Marques L."/>
            <person name="Divol F."/>
            <person name="Doumas P."/>
            <person name="Sallet E."/>
            <person name="Mancinotti D."/>
            <person name="Carrere S."/>
            <person name="Marande W."/>
            <person name="Arribat S."/>
            <person name="Keller J."/>
            <person name="Huneau C."/>
            <person name="Blein T."/>
            <person name="Aime D."/>
            <person name="Laguerre M."/>
            <person name="Taylor J."/>
            <person name="Schubert V."/>
            <person name="Nelson M."/>
            <person name="Geu-Flores F."/>
            <person name="Crespi M."/>
            <person name="Gallardo-Guerrero K."/>
            <person name="Delaux P.-M."/>
            <person name="Salse J."/>
            <person name="Berges H."/>
            <person name="Guyot R."/>
            <person name="Gouzy J."/>
            <person name="Peret B."/>
        </authorList>
    </citation>
    <scope>NUCLEOTIDE SEQUENCE [LARGE SCALE GENOMIC DNA]</scope>
    <source>
        <strain evidence="8">cv. Amiga</strain>
    </source>
</reference>
<evidence type="ECO:0000256" key="5">
    <source>
        <dbReference type="ARBA" id="ARBA00023002"/>
    </source>
</evidence>
<dbReference type="GO" id="GO:0019139">
    <property type="term" value="F:cytokinin dehydrogenase activity"/>
    <property type="evidence" value="ECO:0007669"/>
    <property type="project" value="InterPro"/>
</dbReference>
<sequence length="192" mass="22378">MNKPPLDLSFYPEHDQPRITSLVTQYNIIYIIELVKYYDNNSQAQVEKEVENLVQGLKFVPTFQFEKDVSYEEFLNRVHAEEVILRAKGLWDVPHPWWDDRMSAVIADEDVFYTTGILQSTRVDNVGAIQAQNQEILQFCKDNGIEIREYLTGNKTNEGWVQHFGSKWQIFEGRKAEFDPKKILSPGQGIFC</sequence>
<protein>
    <submittedName>
        <fullName evidence="7">Putative cytokinin dehydrogenase</fullName>
    </submittedName>
</protein>
<comment type="caution">
    <text evidence="7">The sequence shown here is derived from an EMBL/GenBank/DDBJ whole genome shotgun (WGS) entry which is preliminary data.</text>
</comment>
<comment type="similarity">
    <text evidence="2">Belongs to the oxygen-dependent FAD-linked oxidoreductase family.</text>
</comment>
<dbReference type="OrthoDB" id="415825at2759"/>